<reference evidence="1 2" key="1">
    <citation type="submission" date="2023-01" db="EMBL/GenBank/DDBJ databases">
        <title>Analysis of 21 Apiospora genomes using comparative genomics revels a genus with tremendous synthesis potential of carbohydrate active enzymes and secondary metabolites.</title>
        <authorList>
            <person name="Sorensen T."/>
        </authorList>
    </citation>
    <scope>NUCLEOTIDE SEQUENCE [LARGE SCALE GENOMIC DNA]</scope>
    <source>
        <strain evidence="1 2">CBS 135458</strain>
    </source>
</reference>
<dbReference type="GeneID" id="92085403"/>
<sequence length="60" mass="6750">MAAFLTRNMVISDPNGHIKKYMIIEGTKRGLPKEKILWQLRLHSMDGAIESAISHISDAD</sequence>
<evidence type="ECO:0000313" key="1">
    <source>
        <dbReference type="EMBL" id="KAK8085957.1"/>
    </source>
</evidence>
<protein>
    <submittedName>
        <fullName evidence="1">Uncharacterized protein</fullName>
    </submittedName>
</protein>
<dbReference type="Proteomes" id="UP001480595">
    <property type="component" value="Unassembled WGS sequence"/>
</dbReference>
<comment type="caution">
    <text evidence="1">The sequence shown here is derived from an EMBL/GenBank/DDBJ whole genome shotgun (WGS) entry which is preliminary data.</text>
</comment>
<dbReference type="RefSeq" id="XP_066720481.1">
    <property type="nucleotide sequence ID" value="XM_066852340.1"/>
</dbReference>
<evidence type="ECO:0000313" key="2">
    <source>
        <dbReference type="Proteomes" id="UP001480595"/>
    </source>
</evidence>
<gene>
    <name evidence="1" type="ORF">PG994_000931</name>
</gene>
<dbReference type="EMBL" id="JAQQWL010000002">
    <property type="protein sequence ID" value="KAK8085957.1"/>
    <property type="molecule type" value="Genomic_DNA"/>
</dbReference>
<proteinExistence type="predicted"/>
<keyword evidence="2" id="KW-1185">Reference proteome</keyword>
<organism evidence="1 2">
    <name type="scientific">Apiospora phragmitis</name>
    <dbReference type="NCBI Taxonomy" id="2905665"/>
    <lineage>
        <taxon>Eukaryota</taxon>
        <taxon>Fungi</taxon>
        <taxon>Dikarya</taxon>
        <taxon>Ascomycota</taxon>
        <taxon>Pezizomycotina</taxon>
        <taxon>Sordariomycetes</taxon>
        <taxon>Xylariomycetidae</taxon>
        <taxon>Amphisphaeriales</taxon>
        <taxon>Apiosporaceae</taxon>
        <taxon>Apiospora</taxon>
    </lineage>
</organism>
<accession>A0ABR1WRP0</accession>
<name>A0ABR1WRP0_9PEZI</name>